<dbReference type="Proteomes" id="UP000289323">
    <property type="component" value="Unassembled WGS sequence"/>
</dbReference>
<dbReference type="PANTHER" id="PTHR38166">
    <property type="entry name" value="C2H2-TYPE DOMAIN-CONTAINING PROTEIN-RELATED"/>
    <property type="match status" value="1"/>
</dbReference>
<name>A0A446BR84_9PEZI</name>
<accession>A0A446BR84</accession>
<dbReference type="EMBL" id="OUUZ01000015">
    <property type="protein sequence ID" value="SPQ25025.1"/>
    <property type="molecule type" value="Genomic_DNA"/>
</dbReference>
<evidence type="ECO:0000313" key="3">
    <source>
        <dbReference type="Proteomes" id="UP000289323"/>
    </source>
</evidence>
<sequence>MPQAELQDRGRSRARLRADADSPSQPETASEITDLADEFSRLLPQSISEREQDGGHSGVTKILPGSVIGDATSEDSKMDGAVSTDDSPSPSSDNQSLISNMSDRGRLDLVDRIMKSFCASLDSKIAVIRQTKMLQAIEIPPGTAARRKQPSRPDKLEGDNFAPPNDLLGLPPAGGGSFTDAYVQPHLELQFIAFAHQQLPPIDSTPRPPTIPDSSLVGQRRDDAVPRQIVEAEPRLPGDASAGIAASSGKKRPAVVVKEQMGDTERWVEGTVDGDGRRKRSKAGFLAAEAAGGTGNRKFACPYFKRNPRKYRKWTSCPGPGWDEVHRVKTHLYRRHQLPIQCPRCWEVFKADSALQSHLQQDPPCAMQEKGTLYEGFTKDQEKRLRSRKKTHPGMTDEDKWREIFMILFPDDDPNSVPSPYYSEAEDEGEGGSLHGAGELEDYATFIRREMPTLVRRELEALFRHEFQDIEERIRPRVAEIVLNLQPRLLSLYKQSQTPLSEFLSLYDKPATDIRQSKLWIGIGQIPWATAYSM</sequence>
<evidence type="ECO:0000256" key="1">
    <source>
        <dbReference type="SAM" id="MobiDB-lite"/>
    </source>
</evidence>
<feature type="compositionally biased region" description="Low complexity" evidence="1">
    <location>
        <begin position="83"/>
        <end position="93"/>
    </location>
</feature>
<evidence type="ECO:0000313" key="2">
    <source>
        <dbReference type="EMBL" id="SPQ25025.1"/>
    </source>
</evidence>
<proteinExistence type="predicted"/>
<feature type="region of interest" description="Disordered" evidence="1">
    <location>
        <begin position="415"/>
        <end position="435"/>
    </location>
</feature>
<feature type="region of interest" description="Disordered" evidence="1">
    <location>
        <begin position="201"/>
        <end position="222"/>
    </location>
</feature>
<feature type="compositionally biased region" description="Basic and acidic residues" evidence="1">
    <location>
        <begin position="1"/>
        <end position="20"/>
    </location>
</feature>
<gene>
    <name evidence="2" type="ORF">TT172_LOCUS7444</name>
</gene>
<protein>
    <submittedName>
        <fullName evidence="2">E454f480-78f7-48bd-9e80-d553ca0c57ba</fullName>
    </submittedName>
</protein>
<feature type="region of interest" description="Disordered" evidence="1">
    <location>
        <begin position="1"/>
        <end position="100"/>
    </location>
</feature>
<reference evidence="2 3" key="1">
    <citation type="submission" date="2018-04" db="EMBL/GenBank/DDBJ databases">
        <authorList>
            <person name="Huttner S."/>
            <person name="Dainat J."/>
        </authorList>
    </citation>
    <scope>NUCLEOTIDE SEQUENCE [LARGE SCALE GENOMIC DNA]</scope>
</reference>
<feature type="region of interest" description="Disordered" evidence="1">
    <location>
        <begin position="139"/>
        <end position="161"/>
    </location>
</feature>
<organism evidence="2 3">
    <name type="scientific">Thermothielavioides terrestris</name>
    <dbReference type="NCBI Taxonomy" id="2587410"/>
    <lineage>
        <taxon>Eukaryota</taxon>
        <taxon>Fungi</taxon>
        <taxon>Dikarya</taxon>
        <taxon>Ascomycota</taxon>
        <taxon>Pezizomycotina</taxon>
        <taxon>Sordariomycetes</taxon>
        <taxon>Sordariomycetidae</taxon>
        <taxon>Sordariales</taxon>
        <taxon>Chaetomiaceae</taxon>
        <taxon>Thermothielavioides</taxon>
    </lineage>
</organism>
<dbReference type="AlphaFoldDB" id="A0A446BR84"/>
<dbReference type="PANTHER" id="PTHR38166:SF1">
    <property type="entry name" value="C2H2-TYPE DOMAIN-CONTAINING PROTEIN"/>
    <property type="match status" value="1"/>
</dbReference>